<evidence type="ECO:0000313" key="3">
    <source>
        <dbReference type="Proteomes" id="UP000598271"/>
    </source>
</evidence>
<feature type="transmembrane region" description="Helical" evidence="1">
    <location>
        <begin position="177"/>
        <end position="196"/>
    </location>
</feature>
<keyword evidence="1" id="KW-1133">Transmembrane helix</keyword>
<feature type="transmembrane region" description="Helical" evidence="1">
    <location>
        <begin position="146"/>
        <end position="170"/>
    </location>
</feature>
<dbReference type="AlphaFoldDB" id="A0A8J3D3N3"/>
<accession>A0A8J3D3N3</accession>
<dbReference type="RefSeq" id="WP_189564137.1">
    <property type="nucleotide sequence ID" value="NZ_BMXF01000001.1"/>
</dbReference>
<keyword evidence="1" id="KW-0472">Membrane</keyword>
<evidence type="ECO:0000256" key="1">
    <source>
        <dbReference type="SAM" id="Phobius"/>
    </source>
</evidence>
<dbReference type="EMBL" id="BMXF01000001">
    <property type="protein sequence ID" value="GHB65775.1"/>
    <property type="molecule type" value="Genomic_DNA"/>
</dbReference>
<organism evidence="2 3">
    <name type="scientific">Persicitalea jodogahamensis</name>
    <dbReference type="NCBI Taxonomy" id="402147"/>
    <lineage>
        <taxon>Bacteria</taxon>
        <taxon>Pseudomonadati</taxon>
        <taxon>Bacteroidota</taxon>
        <taxon>Cytophagia</taxon>
        <taxon>Cytophagales</taxon>
        <taxon>Spirosomataceae</taxon>
        <taxon>Persicitalea</taxon>
    </lineage>
</organism>
<sequence length="261" mass="29332">MNQTFDFQRFLLMTRLEIAEKGRNQLLMAGVMVGALLLMMLPIMFSTEYRTSLSELHSLALLLLVLFGGSLYTIQVFVQYDTTNSTIAALMVPASRLEKFLSTLVLNLAFIVPFVLLAWGLHFWTIDYANNHLLSGEDKYERLPGSVINTVITLTMVIQSVVFFGAMYFTKAAYIKTAATFIVIAGLGAAANNYMAQSMMPSSTYFSATPFSSWRIRLNDAGPFYNVDLPESMQLFVSGLPIIIMLALWYITYVRLVEKEV</sequence>
<feature type="transmembrane region" description="Helical" evidence="1">
    <location>
        <begin position="233"/>
        <end position="251"/>
    </location>
</feature>
<comment type="caution">
    <text evidence="2">The sequence shown here is derived from an EMBL/GenBank/DDBJ whole genome shotgun (WGS) entry which is preliminary data.</text>
</comment>
<keyword evidence="3" id="KW-1185">Reference proteome</keyword>
<keyword evidence="1" id="KW-0812">Transmembrane</keyword>
<reference evidence="2 3" key="1">
    <citation type="journal article" date="2014" name="Int. J. Syst. Evol. Microbiol.">
        <title>Complete genome sequence of Corynebacterium casei LMG S-19264T (=DSM 44701T), isolated from a smear-ripened cheese.</title>
        <authorList>
            <consortium name="US DOE Joint Genome Institute (JGI-PGF)"/>
            <person name="Walter F."/>
            <person name="Albersmeier A."/>
            <person name="Kalinowski J."/>
            <person name="Ruckert C."/>
        </authorList>
    </citation>
    <scope>NUCLEOTIDE SEQUENCE [LARGE SCALE GENOMIC DNA]</scope>
    <source>
        <strain evidence="2 3">KCTC 12866</strain>
    </source>
</reference>
<protein>
    <submittedName>
        <fullName evidence="2">Uncharacterized protein</fullName>
    </submittedName>
</protein>
<feature type="transmembrane region" description="Helical" evidence="1">
    <location>
        <begin position="57"/>
        <end position="80"/>
    </location>
</feature>
<name>A0A8J3D3N3_9BACT</name>
<proteinExistence type="predicted"/>
<gene>
    <name evidence="2" type="ORF">GCM10007390_19860</name>
</gene>
<evidence type="ECO:0000313" key="2">
    <source>
        <dbReference type="EMBL" id="GHB65775.1"/>
    </source>
</evidence>
<feature type="transmembrane region" description="Helical" evidence="1">
    <location>
        <begin position="26"/>
        <end position="45"/>
    </location>
</feature>
<dbReference type="Proteomes" id="UP000598271">
    <property type="component" value="Unassembled WGS sequence"/>
</dbReference>
<feature type="transmembrane region" description="Helical" evidence="1">
    <location>
        <begin position="100"/>
        <end position="126"/>
    </location>
</feature>